<gene>
    <name evidence="1" type="ORF">GCM10009019_01640</name>
</gene>
<dbReference type="RefSeq" id="WP_227262112.1">
    <property type="nucleotide sequence ID" value="NZ_BAAADU010000002.1"/>
</dbReference>
<keyword evidence="2" id="KW-1185">Reference proteome</keyword>
<name>A0AAV3SZK5_9EURY</name>
<dbReference type="AlphaFoldDB" id="A0AAV3SZK5"/>
<dbReference type="EMBL" id="BAAADU010000002">
    <property type="protein sequence ID" value="GAA0643538.1"/>
    <property type="molecule type" value="Genomic_DNA"/>
</dbReference>
<reference evidence="1 2" key="1">
    <citation type="journal article" date="2019" name="Int. J. Syst. Evol. Microbiol.">
        <title>The Global Catalogue of Microorganisms (GCM) 10K type strain sequencing project: providing services to taxonomists for standard genome sequencing and annotation.</title>
        <authorList>
            <consortium name="The Broad Institute Genomics Platform"/>
            <consortium name="The Broad Institute Genome Sequencing Center for Infectious Disease"/>
            <person name="Wu L."/>
            <person name="Ma J."/>
        </authorList>
    </citation>
    <scope>NUCLEOTIDE SEQUENCE [LARGE SCALE GENOMIC DNA]</scope>
    <source>
        <strain evidence="1 2">JCM 16327</strain>
    </source>
</reference>
<dbReference type="Proteomes" id="UP001500194">
    <property type="component" value="Unassembled WGS sequence"/>
</dbReference>
<comment type="caution">
    <text evidence="1">The sequence shown here is derived from an EMBL/GenBank/DDBJ whole genome shotgun (WGS) entry which is preliminary data.</text>
</comment>
<sequence>MAPPPATTDPPRRADEPDIPLVTARTVGDDRTVFTEDDNTDGWIATDITVVPLR</sequence>
<protein>
    <submittedName>
        <fullName evidence="1">Uncharacterized protein</fullName>
    </submittedName>
</protein>
<dbReference type="GeneID" id="68572726"/>
<organism evidence="1 2">
    <name type="scientific">Salarchaeum japonicum</name>
    <dbReference type="NCBI Taxonomy" id="555573"/>
    <lineage>
        <taxon>Archaea</taxon>
        <taxon>Methanobacteriati</taxon>
        <taxon>Methanobacteriota</taxon>
        <taxon>Stenosarchaea group</taxon>
        <taxon>Halobacteria</taxon>
        <taxon>Halobacteriales</taxon>
        <taxon>Halobacteriaceae</taxon>
    </lineage>
</organism>
<evidence type="ECO:0000313" key="2">
    <source>
        <dbReference type="Proteomes" id="UP001500194"/>
    </source>
</evidence>
<proteinExistence type="predicted"/>
<evidence type="ECO:0000313" key="1">
    <source>
        <dbReference type="EMBL" id="GAA0643538.1"/>
    </source>
</evidence>
<accession>A0AAV3SZK5</accession>